<dbReference type="AlphaFoldDB" id="A0A8H7QPJ6"/>
<evidence type="ECO:0008006" key="5">
    <source>
        <dbReference type="Google" id="ProtNLM"/>
    </source>
</evidence>
<feature type="region of interest" description="Disordered" evidence="2">
    <location>
        <begin position="334"/>
        <end position="378"/>
    </location>
</feature>
<dbReference type="Gene3D" id="3.30.420.40">
    <property type="match status" value="3"/>
</dbReference>
<dbReference type="Pfam" id="PF00022">
    <property type="entry name" value="Actin"/>
    <property type="match status" value="1"/>
</dbReference>
<comment type="caution">
    <text evidence="3">The sequence shown here is derived from an EMBL/GenBank/DDBJ whole genome shotgun (WGS) entry which is preliminary data.</text>
</comment>
<gene>
    <name evidence="3" type="ORF">INT46_000896</name>
</gene>
<comment type="similarity">
    <text evidence="1">Belongs to the actin family.</text>
</comment>
<dbReference type="InterPro" id="IPR004001">
    <property type="entry name" value="Actin_CS"/>
</dbReference>
<dbReference type="CDD" id="cd13395">
    <property type="entry name" value="ASKHA_NBD_Arp4_ACTL6-like"/>
    <property type="match status" value="1"/>
</dbReference>
<dbReference type="SMART" id="SM00268">
    <property type="entry name" value="ACTIN"/>
    <property type="match status" value="1"/>
</dbReference>
<protein>
    <recommendedName>
        <fullName evidence="5">Actin</fullName>
    </recommendedName>
</protein>
<dbReference type="Proteomes" id="UP000650833">
    <property type="component" value="Unassembled WGS sequence"/>
</dbReference>
<proteinExistence type="inferred from homology"/>
<dbReference type="SUPFAM" id="SSF53067">
    <property type="entry name" value="Actin-like ATPase domain"/>
    <property type="match status" value="2"/>
</dbReference>
<organism evidence="3 4">
    <name type="scientific">Mucor plumbeus</name>
    <dbReference type="NCBI Taxonomy" id="97098"/>
    <lineage>
        <taxon>Eukaryota</taxon>
        <taxon>Fungi</taxon>
        <taxon>Fungi incertae sedis</taxon>
        <taxon>Mucoromycota</taxon>
        <taxon>Mucoromycotina</taxon>
        <taxon>Mucoromycetes</taxon>
        <taxon>Mucorales</taxon>
        <taxon>Mucorineae</taxon>
        <taxon>Mucoraceae</taxon>
        <taxon>Mucor</taxon>
    </lineage>
</organism>
<evidence type="ECO:0000313" key="4">
    <source>
        <dbReference type="Proteomes" id="UP000650833"/>
    </source>
</evidence>
<accession>A0A8H7QPJ6</accession>
<feature type="compositionally biased region" description="Basic and acidic residues" evidence="2">
    <location>
        <begin position="348"/>
        <end position="378"/>
    </location>
</feature>
<reference evidence="3" key="1">
    <citation type="submission" date="2020-12" db="EMBL/GenBank/DDBJ databases">
        <title>Metabolic potential, ecology and presence of endohyphal bacteria is reflected in genomic diversity of Mucoromycotina.</title>
        <authorList>
            <person name="Muszewska A."/>
            <person name="Okrasinska A."/>
            <person name="Steczkiewicz K."/>
            <person name="Drgas O."/>
            <person name="Orlowska M."/>
            <person name="Perlinska-Lenart U."/>
            <person name="Aleksandrzak-Piekarczyk T."/>
            <person name="Szatraj K."/>
            <person name="Zielenkiewicz U."/>
            <person name="Pilsyk S."/>
            <person name="Malc E."/>
            <person name="Mieczkowski P."/>
            <person name="Kruszewska J.S."/>
            <person name="Biernat P."/>
            <person name="Pawlowska J."/>
        </authorList>
    </citation>
    <scope>NUCLEOTIDE SEQUENCE</scope>
    <source>
        <strain evidence="3">CBS 226.32</strain>
    </source>
</reference>
<dbReference type="OrthoDB" id="5132116at2759"/>
<dbReference type="PROSITE" id="PS00432">
    <property type="entry name" value="ACTINS_2"/>
    <property type="match status" value="1"/>
</dbReference>
<evidence type="ECO:0000313" key="3">
    <source>
        <dbReference type="EMBL" id="KAG2195346.1"/>
    </source>
</evidence>
<sequence length="488" mass="55527">MVAYGGDEVNALVLDMGSNMTRAGYAGEDTPRVMFPTRFGYIDVEEEIVHSTEQTNGEDTIMSEASEQQQTTTKTTRKYYIGDNKINTFKSNMEVKSPLKDGLVEDWDALEHIWDATFNKMLRIDPRNHPLLSTEAAWNTPEKRQKTMQLAFEKFDFPAFYLTPDAVMTAFSVGRATALVLDSGGGITSAVPVYDGFVLKKGILHQPLAGDSIVDKIKQQLEVDLNYTITPHYKIAKKKSVEKNHQPEIELRQLEGITDSFNDYQINRVLNEFKETICQVSDTAFEEELICMNSVLSSRSKKTFEFPDGFSHSFGLDRFKLPEMLFQPNVYDVTQPKSEEDSEEKDQEQDKEQSEDLETEKEKEKETEKDESMQIDQEKESKFVGVHDMVYNSINNCDIDLRPLLFNNVVVTGGNTLFKGFNERLNYELPLKAPGSKIKIHAAGNTTERKSSSWLGGSILASLGTFHQLWVSRKEYEEFGDSIVHRRC</sequence>
<dbReference type="PANTHER" id="PTHR11937">
    <property type="entry name" value="ACTIN"/>
    <property type="match status" value="1"/>
</dbReference>
<dbReference type="InterPro" id="IPR043129">
    <property type="entry name" value="ATPase_NBD"/>
</dbReference>
<name>A0A8H7QPJ6_9FUNG</name>
<dbReference type="FunFam" id="3.30.420.40:FF:000058">
    <property type="entry name" value="Putative actin-related protein 5"/>
    <property type="match status" value="1"/>
</dbReference>
<evidence type="ECO:0000256" key="1">
    <source>
        <dbReference type="RuleBase" id="RU000487"/>
    </source>
</evidence>
<dbReference type="EMBL" id="JAEPRC010000531">
    <property type="protein sequence ID" value="KAG2195346.1"/>
    <property type="molecule type" value="Genomic_DNA"/>
</dbReference>
<dbReference type="InterPro" id="IPR004000">
    <property type="entry name" value="Actin"/>
</dbReference>
<evidence type="ECO:0000256" key="2">
    <source>
        <dbReference type="SAM" id="MobiDB-lite"/>
    </source>
</evidence>
<dbReference type="Gene3D" id="3.90.640.10">
    <property type="entry name" value="Actin, Chain A, domain 4"/>
    <property type="match status" value="1"/>
</dbReference>
<keyword evidence="4" id="KW-1185">Reference proteome</keyword>